<dbReference type="NCBIfam" id="NF009566">
    <property type="entry name" value="PRK13020.1"/>
    <property type="match status" value="1"/>
</dbReference>
<name>A0A1B1TFA2_9ARCH</name>
<dbReference type="PANTHER" id="PTHR21098">
    <property type="entry name" value="RIBOFLAVIN SYNTHASE ALPHA CHAIN"/>
    <property type="match status" value="1"/>
</dbReference>
<dbReference type="Gene3D" id="2.40.30.20">
    <property type="match status" value="2"/>
</dbReference>
<feature type="domain" description="Lumazine-binding" evidence="5">
    <location>
        <begin position="96"/>
        <end position="192"/>
    </location>
</feature>
<dbReference type="InterPro" id="IPR001783">
    <property type="entry name" value="Lumazine-bd"/>
</dbReference>
<dbReference type="GO" id="GO:0004746">
    <property type="term" value="F:riboflavin synthase activity"/>
    <property type="evidence" value="ECO:0007669"/>
    <property type="project" value="UniProtKB-UniRule"/>
</dbReference>
<dbReference type="InterPro" id="IPR026017">
    <property type="entry name" value="Lumazine-bd_dom"/>
</dbReference>
<reference evidence="6" key="1">
    <citation type="submission" date="2014-11" db="EMBL/GenBank/DDBJ databases">
        <authorList>
            <person name="Zhu J."/>
            <person name="Qi W."/>
            <person name="Song R."/>
        </authorList>
    </citation>
    <scope>NUCLEOTIDE SEQUENCE</scope>
</reference>
<feature type="domain" description="Lumazine-binding" evidence="5">
    <location>
        <begin position="1"/>
        <end position="95"/>
    </location>
</feature>
<dbReference type="InterPro" id="IPR023366">
    <property type="entry name" value="ATP_synth_asu-like_sf"/>
</dbReference>
<dbReference type="FunFam" id="2.40.30.20:FF:000003">
    <property type="entry name" value="Riboflavin synthase, alpha subunit"/>
    <property type="match status" value="1"/>
</dbReference>
<evidence type="ECO:0000256" key="2">
    <source>
        <dbReference type="ARBA" id="ARBA00022737"/>
    </source>
</evidence>
<proteinExistence type="predicted"/>
<dbReference type="PIRSF" id="PIRSF000498">
    <property type="entry name" value="Riboflavin_syn_A"/>
    <property type="match status" value="1"/>
</dbReference>
<evidence type="ECO:0000256" key="1">
    <source>
        <dbReference type="ARBA" id="ARBA00022679"/>
    </source>
</evidence>
<dbReference type="PROSITE" id="PS51177">
    <property type="entry name" value="LUMAZINE_BIND"/>
    <property type="match status" value="2"/>
</dbReference>
<evidence type="ECO:0000313" key="6">
    <source>
        <dbReference type="EMBL" id="ANV80965.1"/>
    </source>
</evidence>
<keyword evidence="2" id="KW-0677">Repeat</keyword>
<dbReference type="NCBIfam" id="NF006767">
    <property type="entry name" value="PRK09289.1"/>
    <property type="match status" value="1"/>
</dbReference>
<evidence type="ECO:0000259" key="5">
    <source>
        <dbReference type="PROSITE" id="PS51177"/>
    </source>
</evidence>
<dbReference type="AlphaFoldDB" id="A0A1B1TFA2"/>
<evidence type="ECO:0000256" key="4">
    <source>
        <dbReference type="PROSITE-ProRule" id="PRU00524"/>
    </source>
</evidence>
<dbReference type="EMBL" id="KP211913">
    <property type="protein sequence ID" value="ANV80965.1"/>
    <property type="molecule type" value="Genomic_DNA"/>
</dbReference>
<dbReference type="PANTHER" id="PTHR21098:SF0">
    <property type="entry name" value="RIBOFLAVIN SYNTHASE"/>
    <property type="match status" value="1"/>
</dbReference>
<sequence length="199" mass="21312">MFTGIVQGIGEIAEVIEGETIKSFKIELPNTESLEIGASVSVDGVCLTATSIQNQIASFDVIKETLTRTTLGQLEKGDIVNIERSLKFGDEIGGHLLSGHIIATGLVNEKIDSGEGMDLSIIAPPSIEKYLIEKGYVAIDGISLTIGEVSNSRFNLHIIPETMKQTKIASKQVGDAVNIEIDSTTQTIVSTVERIIAKN</sequence>
<dbReference type="CDD" id="cd00402">
    <property type="entry name" value="Riboflavin_synthase_like"/>
    <property type="match status" value="1"/>
</dbReference>
<protein>
    <recommendedName>
        <fullName evidence="3">Riboflavin synthase</fullName>
        <ecNumber evidence="3">2.5.1.9</ecNumber>
    </recommendedName>
</protein>
<organism evidence="6">
    <name type="scientific">uncultured Poseidoniia archaeon</name>
    <dbReference type="NCBI Taxonomy" id="1697135"/>
    <lineage>
        <taxon>Archaea</taxon>
        <taxon>Methanobacteriati</taxon>
        <taxon>Thermoplasmatota</taxon>
        <taxon>Candidatus Poseidoniia</taxon>
        <taxon>environmental samples</taxon>
    </lineage>
</organism>
<reference evidence="6" key="2">
    <citation type="journal article" date="2015" name="ISME J.">
        <title>A new class of marine Euryarchaeota group II from the Mediterranean deep chlorophyll maximum.</title>
        <authorList>
            <person name="Martin-Cuadrado A.B."/>
            <person name="Garcia-Heredia I."/>
            <person name="Molto A.G."/>
            <person name="Lopez-Ubeda R."/>
            <person name="Kimes N."/>
            <person name="Lopez-Garcia P."/>
            <person name="Moreira D."/>
            <person name="Rodriguez-Valera F."/>
        </authorList>
    </citation>
    <scope>NUCLEOTIDE SEQUENCE</scope>
</reference>
<keyword evidence="1" id="KW-0808">Transferase</keyword>
<feature type="repeat" description="Lumazine-binding" evidence="4">
    <location>
        <begin position="1"/>
        <end position="95"/>
    </location>
</feature>
<accession>A0A1B1TFA2</accession>
<dbReference type="Pfam" id="PF00677">
    <property type="entry name" value="Lum_binding"/>
    <property type="match status" value="2"/>
</dbReference>
<feature type="repeat" description="Lumazine-binding" evidence="4">
    <location>
        <begin position="96"/>
        <end position="192"/>
    </location>
</feature>
<dbReference type="NCBIfam" id="TIGR00187">
    <property type="entry name" value="ribE"/>
    <property type="match status" value="1"/>
</dbReference>
<dbReference type="InterPro" id="IPR017938">
    <property type="entry name" value="Riboflavin_synthase-like_b-brl"/>
</dbReference>
<dbReference type="GO" id="GO:0009231">
    <property type="term" value="P:riboflavin biosynthetic process"/>
    <property type="evidence" value="ECO:0007669"/>
    <property type="project" value="TreeGrafter"/>
</dbReference>
<evidence type="ECO:0000256" key="3">
    <source>
        <dbReference type="NCBIfam" id="TIGR00187"/>
    </source>
</evidence>
<dbReference type="EC" id="2.5.1.9" evidence="3"/>
<dbReference type="SUPFAM" id="SSF63380">
    <property type="entry name" value="Riboflavin synthase domain-like"/>
    <property type="match status" value="2"/>
</dbReference>